<keyword evidence="2" id="KW-1185">Reference proteome</keyword>
<dbReference type="EMBL" id="ML178817">
    <property type="protein sequence ID" value="TFL05210.1"/>
    <property type="molecule type" value="Genomic_DNA"/>
</dbReference>
<evidence type="ECO:0000313" key="2">
    <source>
        <dbReference type="Proteomes" id="UP000305067"/>
    </source>
</evidence>
<name>A0A5C3QWP8_9AGAR</name>
<dbReference type="AlphaFoldDB" id="A0A5C3QWP8"/>
<dbReference type="Proteomes" id="UP000305067">
    <property type="component" value="Unassembled WGS sequence"/>
</dbReference>
<sequence>MTMRLTTTTTTTWMLTQMRITLPRVPANVSKFIHVAVKDPHSGSGILTGFPFDRRREEYSDARLVHYTRQAVCFQPSREPSHPDIQPSCSTARVLREHAHSSIPSSCSTAWT</sequence>
<gene>
    <name evidence="1" type="ORF">BDV98DRAFT_288357</name>
</gene>
<evidence type="ECO:0000313" key="1">
    <source>
        <dbReference type="EMBL" id="TFL05210.1"/>
    </source>
</evidence>
<proteinExistence type="predicted"/>
<organism evidence="1 2">
    <name type="scientific">Pterulicium gracile</name>
    <dbReference type="NCBI Taxonomy" id="1884261"/>
    <lineage>
        <taxon>Eukaryota</taxon>
        <taxon>Fungi</taxon>
        <taxon>Dikarya</taxon>
        <taxon>Basidiomycota</taxon>
        <taxon>Agaricomycotina</taxon>
        <taxon>Agaricomycetes</taxon>
        <taxon>Agaricomycetidae</taxon>
        <taxon>Agaricales</taxon>
        <taxon>Pleurotineae</taxon>
        <taxon>Pterulaceae</taxon>
        <taxon>Pterulicium</taxon>
    </lineage>
</organism>
<accession>A0A5C3QWP8</accession>
<protein>
    <submittedName>
        <fullName evidence="1">Uncharacterized protein</fullName>
    </submittedName>
</protein>
<dbReference type="OrthoDB" id="2387577at2759"/>
<reference evidence="1 2" key="1">
    <citation type="journal article" date="2019" name="Nat. Ecol. Evol.">
        <title>Megaphylogeny resolves global patterns of mushroom evolution.</title>
        <authorList>
            <person name="Varga T."/>
            <person name="Krizsan K."/>
            <person name="Foldi C."/>
            <person name="Dima B."/>
            <person name="Sanchez-Garcia M."/>
            <person name="Sanchez-Ramirez S."/>
            <person name="Szollosi G.J."/>
            <person name="Szarkandi J.G."/>
            <person name="Papp V."/>
            <person name="Albert L."/>
            <person name="Andreopoulos W."/>
            <person name="Angelini C."/>
            <person name="Antonin V."/>
            <person name="Barry K.W."/>
            <person name="Bougher N.L."/>
            <person name="Buchanan P."/>
            <person name="Buyck B."/>
            <person name="Bense V."/>
            <person name="Catcheside P."/>
            <person name="Chovatia M."/>
            <person name="Cooper J."/>
            <person name="Damon W."/>
            <person name="Desjardin D."/>
            <person name="Finy P."/>
            <person name="Geml J."/>
            <person name="Haridas S."/>
            <person name="Hughes K."/>
            <person name="Justo A."/>
            <person name="Karasinski D."/>
            <person name="Kautmanova I."/>
            <person name="Kiss B."/>
            <person name="Kocsube S."/>
            <person name="Kotiranta H."/>
            <person name="LaButti K.M."/>
            <person name="Lechner B.E."/>
            <person name="Liimatainen K."/>
            <person name="Lipzen A."/>
            <person name="Lukacs Z."/>
            <person name="Mihaltcheva S."/>
            <person name="Morgado L.N."/>
            <person name="Niskanen T."/>
            <person name="Noordeloos M.E."/>
            <person name="Ohm R.A."/>
            <person name="Ortiz-Santana B."/>
            <person name="Ovrebo C."/>
            <person name="Racz N."/>
            <person name="Riley R."/>
            <person name="Savchenko A."/>
            <person name="Shiryaev A."/>
            <person name="Soop K."/>
            <person name="Spirin V."/>
            <person name="Szebenyi C."/>
            <person name="Tomsovsky M."/>
            <person name="Tulloss R.E."/>
            <person name="Uehling J."/>
            <person name="Grigoriev I.V."/>
            <person name="Vagvolgyi C."/>
            <person name="Papp T."/>
            <person name="Martin F.M."/>
            <person name="Miettinen O."/>
            <person name="Hibbett D.S."/>
            <person name="Nagy L.G."/>
        </authorList>
    </citation>
    <scope>NUCLEOTIDE SEQUENCE [LARGE SCALE GENOMIC DNA]</scope>
    <source>
        <strain evidence="1 2">CBS 309.79</strain>
    </source>
</reference>